<dbReference type="UniPathway" id="UPA00392"/>
<dbReference type="GO" id="GO:0046872">
    <property type="term" value="F:metal ion binding"/>
    <property type="evidence" value="ECO:0007669"/>
    <property type="project" value="UniProtKB-KW"/>
</dbReference>
<dbReference type="GO" id="GO:0008479">
    <property type="term" value="F:tRNA-guanosine(34) queuine transglycosylase activity"/>
    <property type="evidence" value="ECO:0007669"/>
    <property type="project" value="UniProtKB-UniRule"/>
</dbReference>
<name>A0A1F5B0F0_9BACT</name>
<dbReference type="InterPro" id="IPR004803">
    <property type="entry name" value="TGT"/>
</dbReference>
<feature type="binding site" evidence="4">
    <location>
        <position position="245"/>
    </location>
    <ligand>
        <name>substrate</name>
    </ligand>
</feature>
<dbReference type="NCBIfam" id="TIGR00449">
    <property type="entry name" value="tgt_general"/>
    <property type="match status" value="1"/>
</dbReference>
<evidence type="ECO:0000313" key="7">
    <source>
        <dbReference type="Proteomes" id="UP000176639"/>
    </source>
</evidence>
<keyword evidence="1 4" id="KW-0328">Glycosyltransferase</keyword>
<dbReference type="InterPro" id="IPR050076">
    <property type="entry name" value="ArchSynthase1/Queuine_TRR"/>
</dbReference>
<feature type="region of interest" description="RNA binding" evidence="4">
    <location>
        <begin position="273"/>
        <end position="279"/>
    </location>
</feature>
<sequence length="396" mass="44240">MAALEFTIEKRLKGALGRAGILKTPHGVVQTPAFVPVGTLATVKSLTPEEVRALGAQIILANTYHLFLQPGEETVAKGGGLTKFMNYGGPTMTDSGGFQVFSLGFARGHGVTKVLKKTEKRLPRDEQESEHSKLVSVDEEGVTFTSHIDGTTHRFTPERSIAIQEKIGADIIFAFDECTSPLISYEEMKASIERTHRWAKRSRDAHTRKDQALFGIVQGGRYPDLRKQSAQYIADLGFEGFGIGGSFDKDDMTSIVALVNETLPENKPRHMLGIGEIEDLFEGVERGVDLFDCALPTRHARNGMLFTAQGRYDMCRADNKEKFEPIEAGCGCYTCTNYTKAYVHHLFKANELLAYRLATIHNLYFIVHLVDRMRASIMDDTFFEFKKEFLSCYKKA</sequence>
<comment type="caution">
    <text evidence="6">The sequence shown here is derived from an EMBL/GenBank/DDBJ whole genome shotgun (WGS) entry which is preliminary data.</text>
</comment>
<keyword evidence="3 4" id="KW-0819">tRNA processing</keyword>
<evidence type="ECO:0000313" key="6">
    <source>
        <dbReference type="EMBL" id="OGD24111.1"/>
    </source>
</evidence>
<feature type="binding site" evidence="4">
    <location>
        <begin position="94"/>
        <end position="98"/>
    </location>
    <ligand>
        <name>substrate</name>
    </ligand>
</feature>
<feature type="region of interest" description="RNA binding; important for wobble base 34 recognition" evidence="4">
    <location>
        <begin position="297"/>
        <end position="301"/>
    </location>
</feature>
<accession>A0A1F5B0F0</accession>
<dbReference type="EC" id="2.4.2.29" evidence="4"/>
<feature type="domain" description="tRNA-guanine(15) transglycosylase-like" evidence="5">
    <location>
        <begin position="17"/>
        <end position="393"/>
    </location>
</feature>
<dbReference type="GO" id="GO:0005829">
    <property type="term" value="C:cytosol"/>
    <property type="evidence" value="ECO:0007669"/>
    <property type="project" value="TreeGrafter"/>
</dbReference>
<dbReference type="PANTHER" id="PTHR46499:SF1">
    <property type="entry name" value="QUEUINE TRNA-RIBOSYLTRANSFERASE"/>
    <property type="match status" value="1"/>
</dbReference>
<dbReference type="GO" id="GO:0008616">
    <property type="term" value="P:tRNA queuosine(34) biosynthetic process"/>
    <property type="evidence" value="ECO:0007669"/>
    <property type="project" value="UniProtKB-UniRule"/>
</dbReference>
<dbReference type="NCBIfam" id="TIGR00430">
    <property type="entry name" value="Q_tRNA_tgt"/>
    <property type="match status" value="1"/>
</dbReference>
<feature type="binding site" evidence="4">
    <location>
        <position position="361"/>
    </location>
    <ligand>
        <name>Zn(2+)</name>
        <dbReference type="ChEBI" id="CHEBI:29105"/>
    </ligand>
</feature>
<feature type="active site" description="Proton acceptor" evidence="4">
    <location>
        <position position="94"/>
    </location>
</feature>
<evidence type="ECO:0000259" key="5">
    <source>
        <dbReference type="Pfam" id="PF01702"/>
    </source>
</evidence>
<feature type="binding site" evidence="4">
    <location>
        <position position="176"/>
    </location>
    <ligand>
        <name>substrate</name>
    </ligand>
</feature>
<comment type="similarity">
    <text evidence="4">Belongs to the queuine tRNA-ribosyltransferase family.</text>
</comment>
<organism evidence="6 7">
    <name type="scientific">Candidatus Azambacteria bacterium RBG_16_47_10</name>
    <dbReference type="NCBI Taxonomy" id="1797292"/>
    <lineage>
        <taxon>Bacteria</taxon>
        <taxon>Candidatus Azamiibacteriota</taxon>
    </lineage>
</organism>
<keyword evidence="4" id="KW-0671">Queuosine biosynthesis</keyword>
<feature type="binding site" evidence="4">
    <location>
        <position position="332"/>
    </location>
    <ligand>
        <name>Zn(2+)</name>
        <dbReference type="ChEBI" id="CHEBI:29105"/>
    </ligand>
</feature>
<proteinExistence type="inferred from homology"/>
<dbReference type="AlphaFoldDB" id="A0A1F5B0F0"/>
<evidence type="ECO:0000256" key="3">
    <source>
        <dbReference type="ARBA" id="ARBA00022694"/>
    </source>
</evidence>
<comment type="function">
    <text evidence="4">Catalyzes the base-exchange of a guanine (G) residue with the queuine precursor 7-aminomethyl-7-deazaguanine (PreQ1) at position 34 (anticodon wobble position) in tRNAs with GU(N) anticodons (tRNA-Asp, -Asn, -His and -Tyr). Catalysis occurs through a double-displacement mechanism. The nucleophile active site attacks the C1' of nucleotide 34 to detach the guanine base from the RNA, forming a covalent enzyme-RNA intermediate. The proton acceptor active site deprotonates the incoming PreQ1, allowing a nucleophilic attack on the C1' of the ribose to form the product. After dissociation, two additional enzymatic reactions on the tRNA convert PreQ1 to queuine (Q), resulting in the hypermodified nucleoside queuosine (7-(((4,5-cis-dihydroxy-2-cyclopenten-1-yl)amino)methyl)-7-deazaguanosine).</text>
</comment>
<dbReference type="InterPro" id="IPR036511">
    <property type="entry name" value="TGT-like_sf"/>
</dbReference>
<keyword evidence="4" id="KW-0479">Metal-binding</keyword>
<keyword evidence="4" id="KW-0862">Zinc</keyword>
<comment type="subunit">
    <text evidence="4">Homodimer. Within each dimer, one monomer is responsible for RNA recognition and catalysis, while the other monomer binds to the replacement base PreQ1.</text>
</comment>
<protein>
    <recommendedName>
        <fullName evidence="4">Queuine tRNA-ribosyltransferase</fullName>
        <ecNumber evidence="4">2.4.2.29</ecNumber>
    </recommendedName>
    <alternativeName>
        <fullName evidence="4">Guanine insertion enzyme</fullName>
    </alternativeName>
    <alternativeName>
        <fullName evidence="4">tRNA-guanine transglycosylase</fullName>
    </alternativeName>
</protein>
<dbReference type="InterPro" id="IPR002616">
    <property type="entry name" value="tRNA_ribo_trans-like"/>
</dbReference>
<evidence type="ECO:0000256" key="4">
    <source>
        <dbReference type="HAMAP-Rule" id="MF_00168"/>
    </source>
</evidence>
<comment type="cofactor">
    <cofactor evidence="4">
        <name>Zn(2+)</name>
        <dbReference type="ChEBI" id="CHEBI:29105"/>
    </cofactor>
    <text evidence="4">Binds 1 zinc ion per subunit.</text>
</comment>
<gene>
    <name evidence="4" type="primary">tgt</name>
    <name evidence="6" type="ORF">A2Z10_01230</name>
</gene>
<evidence type="ECO:0000256" key="1">
    <source>
        <dbReference type="ARBA" id="ARBA00022676"/>
    </source>
</evidence>
<feature type="binding site" evidence="4">
    <location>
        <position position="335"/>
    </location>
    <ligand>
        <name>Zn(2+)</name>
        <dbReference type="ChEBI" id="CHEBI:29105"/>
    </ligand>
</feature>
<dbReference type="PANTHER" id="PTHR46499">
    <property type="entry name" value="QUEUINE TRNA-RIBOSYLTRANSFERASE"/>
    <property type="match status" value="1"/>
</dbReference>
<comment type="pathway">
    <text evidence="4">tRNA modification; tRNA-queuosine biosynthesis.</text>
</comment>
<dbReference type="Proteomes" id="UP000176639">
    <property type="component" value="Unassembled WGS sequence"/>
</dbReference>
<feature type="binding site" evidence="4">
    <location>
        <position position="218"/>
    </location>
    <ligand>
        <name>substrate</name>
    </ligand>
</feature>
<comment type="catalytic activity">
    <reaction evidence="4">
        <text>7-aminomethyl-7-carbaguanine + guanosine(34) in tRNA = 7-aminomethyl-7-carbaguanosine(34) in tRNA + guanine</text>
        <dbReference type="Rhea" id="RHEA:24104"/>
        <dbReference type="Rhea" id="RHEA-COMP:10341"/>
        <dbReference type="Rhea" id="RHEA-COMP:10342"/>
        <dbReference type="ChEBI" id="CHEBI:16235"/>
        <dbReference type="ChEBI" id="CHEBI:58703"/>
        <dbReference type="ChEBI" id="CHEBI:74269"/>
        <dbReference type="ChEBI" id="CHEBI:82833"/>
        <dbReference type="EC" id="2.4.2.29"/>
    </reaction>
</comment>
<dbReference type="Gene3D" id="3.20.20.105">
    <property type="entry name" value="Queuine tRNA-ribosyltransferase-like"/>
    <property type="match status" value="1"/>
</dbReference>
<dbReference type="SUPFAM" id="SSF51713">
    <property type="entry name" value="tRNA-guanine transglycosylase"/>
    <property type="match status" value="1"/>
</dbReference>
<feature type="binding site" evidence="4">
    <location>
        <position position="330"/>
    </location>
    <ligand>
        <name>Zn(2+)</name>
        <dbReference type="ChEBI" id="CHEBI:29105"/>
    </ligand>
</feature>
<reference evidence="6 7" key="1">
    <citation type="journal article" date="2016" name="Nat. Commun.">
        <title>Thousands of microbial genomes shed light on interconnected biogeochemical processes in an aquifer system.</title>
        <authorList>
            <person name="Anantharaman K."/>
            <person name="Brown C.T."/>
            <person name="Hug L.A."/>
            <person name="Sharon I."/>
            <person name="Castelle C.J."/>
            <person name="Probst A.J."/>
            <person name="Thomas B.C."/>
            <person name="Singh A."/>
            <person name="Wilkins M.J."/>
            <person name="Karaoz U."/>
            <person name="Brodie E.L."/>
            <person name="Williams K.H."/>
            <person name="Hubbard S.S."/>
            <person name="Banfield J.F."/>
        </authorList>
    </citation>
    <scope>NUCLEOTIDE SEQUENCE [LARGE SCALE GENOMIC DNA]</scope>
</reference>
<feature type="active site" description="Nucleophile" evidence="4">
    <location>
        <position position="292"/>
    </location>
</feature>
<evidence type="ECO:0000256" key="2">
    <source>
        <dbReference type="ARBA" id="ARBA00022679"/>
    </source>
</evidence>
<dbReference type="EMBL" id="MEYI01000013">
    <property type="protein sequence ID" value="OGD24111.1"/>
    <property type="molecule type" value="Genomic_DNA"/>
</dbReference>
<dbReference type="HAMAP" id="MF_00168">
    <property type="entry name" value="Q_tRNA_Tgt"/>
    <property type="match status" value="1"/>
</dbReference>
<dbReference type="Pfam" id="PF01702">
    <property type="entry name" value="TGT"/>
    <property type="match status" value="1"/>
</dbReference>
<keyword evidence="2 4" id="KW-0808">Transferase</keyword>